<evidence type="ECO:0000313" key="1">
    <source>
        <dbReference type="EMBL" id="KAF6447612.1"/>
    </source>
</evidence>
<sequence length="123" mass="13470">MAESLLGGGGTHPRIWVPDGLLMGTGHSEPRRAEPVWPAGVSAPWRAGGLSPRPLRHLLSRHLRVPTPRAGSWQELAFPWPLHPCSGPCSAPSLTSCLFARPWVPKISSCVIFWKFCLLHLNP</sequence>
<dbReference type="EMBL" id="JACASE010000007">
    <property type="protein sequence ID" value="KAF6447612.1"/>
    <property type="molecule type" value="Genomic_DNA"/>
</dbReference>
<reference evidence="1 2" key="1">
    <citation type="journal article" date="2020" name="Nature">
        <title>Six reference-quality genomes reveal evolution of bat adaptations.</title>
        <authorList>
            <person name="Jebb D."/>
            <person name="Huang Z."/>
            <person name="Pippel M."/>
            <person name="Hughes G.M."/>
            <person name="Lavrichenko K."/>
            <person name="Devanna P."/>
            <person name="Winkler S."/>
            <person name="Jermiin L.S."/>
            <person name="Skirmuntt E.C."/>
            <person name="Katzourakis A."/>
            <person name="Burkitt-Gray L."/>
            <person name="Ray D.A."/>
            <person name="Sullivan K.A.M."/>
            <person name="Roscito J.G."/>
            <person name="Kirilenko B.M."/>
            <person name="Davalos L.M."/>
            <person name="Corthals A.P."/>
            <person name="Power M.L."/>
            <person name="Jones G."/>
            <person name="Ransome R.D."/>
            <person name="Dechmann D.K.N."/>
            <person name="Locatelli A.G."/>
            <person name="Puechmaille S.J."/>
            <person name="Fedrigo O."/>
            <person name="Jarvis E.D."/>
            <person name="Hiller M."/>
            <person name="Vernes S.C."/>
            <person name="Myers E.W."/>
            <person name="Teeling E.C."/>
        </authorList>
    </citation>
    <scope>NUCLEOTIDE SEQUENCE [LARGE SCALE GENOMIC DNA]</scope>
    <source>
        <strain evidence="1">MRouAeg1</strain>
        <tissue evidence="1">Muscle</tissue>
    </source>
</reference>
<keyword evidence="2" id="KW-1185">Reference proteome</keyword>
<evidence type="ECO:0000313" key="2">
    <source>
        <dbReference type="Proteomes" id="UP000593571"/>
    </source>
</evidence>
<proteinExistence type="predicted"/>
<dbReference type="Proteomes" id="UP000593571">
    <property type="component" value="Unassembled WGS sequence"/>
</dbReference>
<protein>
    <submittedName>
        <fullName evidence="1">Uncharacterized protein</fullName>
    </submittedName>
</protein>
<comment type="caution">
    <text evidence="1">The sequence shown here is derived from an EMBL/GenBank/DDBJ whole genome shotgun (WGS) entry which is preliminary data.</text>
</comment>
<dbReference type="AlphaFoldDB" id="A0A7J8FKD8"/>
<organism evidence="1 2">
    <name type="scientific">Rousettus aegyptiacus</name>
    <name type="common">Egyptian fruit bat</name>
    <name type="synonym">Pteropus aegyptiacus</name>
    <dbReference type="NCBI Taxonomy" id="9407"/>
    <lineage>
        <taxon>Eukaryota</taxon>
        <taxon>Metazoa</taxon>
        <taxon>Chordata</taxon>
        <taxon>Craniata</taxon>
        <taxon>Vertebrata</taxon>
        <taxon>Euteleostomi</taxon>
        <taxon>Mammalia</taxon>
        <taxon>Eutheria</taxon>
        <taxon>Laurasiatheria</taxon>
        <taxon>Chiroptera</taxon>
        <taxon>Yinpterochiroptera</taxon>
        <taxon>Pteropodoidea</taxon>
        <taxon>Pteropodidae</taxon>
        <taxon>Rousettinae</taxon>
        <taxon>Rousettus</taxon>
    </lineage>
</organism>
<accession>A0A7J8FKD8</accession>
<gene>
    <name evidence="1" type="ORF">HJG63_012018</name>
</gene>
<name>A0A7J8FKD8_ROUAE</name>